<evidence type="ECO:0000256" key="2">
    <source>
        <dbReference type="SAM" id="MobiDB-lite"/>
    </source>
</evidence>
<feature type="region of interest" description="Disordered" evidence="2">
    <location>
        <begin position="67"/>
        <end position="119"/>
    </location>
</feature>
<dbReference type="InterPro" id="IPR051714">
    <property type="entry name" value="Znf_CCHC_NABP"/>
</dbReference>
<dbReference type="GO" id="GO:0008270">
    <property type="term" value="F:zinc ion binding"/>
    <property type="evidence" value="ECO:0007669"/>
    <property type="project" value="UniProtKB-KW"/>
</dbReference>
<evidence type="ECO:0000313" key="4">
    <source>
        <dbReference type="EMBL" id="MCI10791.1"/>
    </source>
</evidence>
<dbReference type="SMART" id="SM00343">
    <property type="entry name" value="ZnF_C2HC"/>
    <property type="match status" value="2"/>
</dbReference>
<dbReference type="SUPFAM" id="SSF57756">
    <property type="entry name" value="Retrovirus zinc finger-like domains"/>
    <property type="match status" value="1"/>
</dbReference>
<dbReference type="GO" id="GO:0003676">
    <property type="term" value="F:nucleic acid binding"/>
    <property type="evidence" value="ECO:0007669"/>
    <property type="project" value="InterPro"/>
</dbReference>
<keyword evidence="1" id="KW-0863">Zinc-finger</keyword>
<dbReference type="Proteomes" id="UP000265520">
    <property type="component" value="Unassembled WGS sequence"/>
</dbReference>
<dbReference type="PROSITE" id="PS50158">
    <property type="entry name" value="ZF_CCHC"/>
    <property type="match status" value="2"/>
</dbReference>
<organism evidence="4 5">
    <name type="scientific">Trifolium medium</name>
    <dbReference type="NCBI Taxonomy" id="97028"/>
    <lineage>
        <taxon>Eukaryota</taxon>
        <taxon>Viridiplantae</taxon>
        <taxon>Streptophyta</taxon>
        <taxon>Embryophyta</taxon>
        <taxon>Tracheophyta</taxon>
        <taxon>Spermatophyta</taxon>
        <taxon>Magnoliopsida</taxon>
        <taxon>eudicotyledons</taxon>
        <taxon>Gunneridae</taxon>
        <taxon>Pentapetalae</taxon>
        <taxon>rosids</taxon>
        <taxon>fabids</taxon>
        <taxon>Fabales</taxon>
        <taxon>Fabaceae</taxon>
        <taxon>Papilionoideae</taxon>
        <taxon>50 kb inversion clade</taxon>
        <taxon>NPAAA clade</taxon>
        <taxon>Hologalegina</taxon>
        <taxon>IRL clade</taxon>
        <taxon>Trifolieae</taxon>
        <taxon>Trifolium</taxon>
    </lineage>
</organism>
<comment type="caution">
    <text evidence="4">The sequence shown here is derived from an EMBL/GenBank/DDBJ whole genome shotgun (WGS) entry which is preliminary data.</text>
</comment>
<dbReference type="InterPro" id="IPR036875">
    <property type="entry name" value="Znf_CCHC_sf"/>
</dbReference>
<name>A0A392PFA9_9FABA</name>
<reference evidence="4 5" key="1">
    <citation type="journal article" date="2018" name="Front. Plant Sci.">
        <title>Red Clover (Trifolium pratense) and Zigzag Clover (T. medium) - A Picture of Genomic Similarities and Differences.</title>
        <authorList>
            <person name="Dluhosova J."/>
            <person name="Istvanek J."/>
            <person name="Nedelnik J."/>
            <person name="Repkova J."/>
        </authorList>
    </citation>
    <scope>NUCLEOTIDE SEQUENCE [LARGE SCALE GENOMIC DNA]</scope>
    <source>
        <strain evidence="5">cv. 10/8</strain>
        <tissue evidence="4">Leaf</tissue>
    </source>
</reference>
<dbReference type="InterPro" id="IPR001878">
    <property type="entry name" value="Znf_CCHC"/>
</dbReference>
<proteinExistence type="predicted"/>
<feature type="domain" description="CCHC-type" evidence="3">
    <location>
        <begin position="128"/>
        <end position="141"/>
    </location>
</feature>
<feature type="compositionally biased region" description="Polar residues" evidence="2">
    <location>
        <begin position="85"/>
        <end position="94"/>
    </location>
</feature>
<evidence type="ECO:0000313" key="5">
    <source>
        <dbReference type="Proteomes" id="UP000265520"/>
    </source>
</evidence>
<sequence length="175" mass="19948">MNVEVYAKKFESLSRFFRFFRDGIDEAYMCRRFQGGLKYELQDAVVPLGIRQFQVLVEKCQEIEDMKKNRMNRPRNFSAGGPSRPNHQSQNRGRQGNKPYNRPPNNRGFNRPGNQGAQGSQVKKKLTCFKCGEEGHYANDCGIAMEATTCYNCQKPGHFARDCRAPKVAPSTNAN</sequence>
<dbReference type="PANTHER" id="PTHR23002">
    <property type="entry name" value="ZINC FINGER CCHC DOMAIN CONTAINING PROTEIN"/>
    <property type="match status" value="1"/>
</dbReference>
<evidence type="ECO:0000259" key="3">
    <source>
        <dbReference type="PROSITE" id="PS50158"/>
    </source>
</evidence>
<keyword evidence="5" id="KW-1185">Reference proteome</keyword>
<dbReference type="EMBL" id="LXQA010077638">
    <property type="protein sequence ID" value="MCI10791.1"/>
    <property type="molecule type" value="Genomic_DNA"/>
</dbReference>
<feature type="compositionally biased region" description="Low complexity" evidence="2">
    <location>
        <begin position="103"/>
        <end position="115"/>
    </location>
</feature>
<dbReference type="AlphaFoldDB" id="A0A392PFA9"/>
<keyword evidence="1" id="KW-0479">Metal-binding</keyword>
<keyword evidence="1" id="KW-0862">Zinc</keyword>
<protein>
    <submittedName>
        <fullName evidence="4">Gag polyprotein</fullName>
    </submittedName>
</protein>
<evidence type="ECO:0000256" key="1">
    <source>
        <dbReference type="PROSITE-ProRule" id="PRU00047"/>
    </source>
</evidence>
<dbReference type="Pfam" id="PF00098">
    <property type="entry name" value="zf-CCHC"/>
    <property type="match status" value="2"/>
</dbReference>
<feature type="domain" description="CCHC-type" evidence="3">
    <location>
        <begin position="150"/>
        <end position="164"/>
    </location>
</feature>
<dbReference type="Gene3D" id="4.10.60.10">
    <property type="entry name" value="Zinc finger, CCHC-type"/>
    <property type="match status" value="2"/>
</dbReference>
<accession>A0A392PFA9</accession>